<dbReference type="GO" id="GO:0004497">
    <property type="term" value="F:monooxygenase activity"/>
    <property type="evidence" value="ECO:0007669"/>
    <property type="project" value="InterPro"/>
</dbReference>
<organism evidence="1 2">
    <name type="scientific">Perkinsus olseni</name>
    <name type="common">Perkinsus atlanticus</name>
    <dbReference type="NCBI Taxonomy" id="32597"/>
    <lineage>
        <taxon>Eukaryota</taxon>
        <taxon>Sar</taxon>
        <taxon>Alveolata</taxon>
        <taxon>Perkinsozoa</taxon>
        <taxon>Perkinsea</taxon>
        <taxon>Perkinsida</taxon>
        <taxon>Perkinsidae</taxon>
        <taxon>Perkinsus</taxon>
    </lineage>
</organism>
<protein>
    <submittedName>
        <fullName evidence="1">Uncharacterized protein</fullName>
    </submittedName>
</protein>
<name>A0A7J6SD19_PEROL</name>
<dbReference type="AlphaFoldDB" id="A0A7J6SD19"/>
<dbReference type="Gene3D" id="1.10.630.10">
    <property type="entry name" value="Cytochrome P450"/>
    <property type="match status" value="1"/>
</dbReference>
<dbReference type="EMBL" id="JABANM010015566">
    <property type="protein sequence ID" value="KAF4730839.1"/>
    <property type="molecule type" value="Genomic_DNA"/>
</dbReference>
<sequence length="128" mass="14490">EVVTMFGLLQSFRPSASGWLLMMSQRYASLPSMIAAATAGLIGLKVLRIFKSIFVKAPFPGPGISFMLRLALMSTEDTFKEFMAMTKKFGKICCFKTPTRQVLVVSDMPTYRSVMKRRPREFSKPDYE</sequence>
<reference evidence="1 2" key="1">
    <citation type="submission" date="2020-04" db="EMBL/GenBank/DDBJ databases">
        <title>Perkinsus olseni comparative genomics.</title>
        <authorList>
            <person name="Bogema D.R."/>
        </authorList>
    </citation>
    <scope>NUCLEOTIDE SEQUENCE [LARGE SCALE GENOMIC DNA]</scope>
    <source>
        <strain evidence="1">ATCC PRA-205</strain>
    </source>
</reference>
<dbReference type="GO" id="GO:0016705">
    <property type="term" value="F:oxidoreductase activity, acting on paired donors, with incorporation or reduction of molecular oxygen"/>
    <property type="evidence" value="ECO:0007669"/>
    <property type="project" value="InterPro"/>
</dbReference>
<dbReference type="InterPro" id="IPR036396">
    <property type="entry name" value="Cyt_P450_sf"/>
</dbReference>
<feature type="non-terminal residue" evidence="1">
    <location>
        <position position="128"/>
    </location>
</feature>
<proteinExistence type="predicted"/>
<evidence type="ECO:0000313" key="1">
    <source>
        <dbReference type="EMBL" id="KAF4730839.1"/>
    </source>
</evidence>
<evidence type="ECO:0000313" key="2">
    <source>
        <dbReference type="Proteomes" id="UP000574390"/>
    </source>
</evidence>
<feature type="non-terminal residue" evidence="1">
    <location>
        <position position="1"/>
    </location>
</feature>
<gene>
    <name evidence="1" type="ORF">FOZ62_021424</name>
</gene>
<dbReference type="Proteomes" id="UP000574390">
    <property type="component" value="Unassembled WGS sequence"/>
</dbReference>
<dbReference type="GO" id="GO:0005506">
    <property type="term" value="F:iron ion binding"/>
    <property type="evidence" value="ECO:0007669"/>
    <property type="project" value="InterPro"/>
</dbReference>
<dbReference type="GO" id="GO:0020037">
    <property type="term" value="F:heme binding"/>
    <property type="evidence" value="ECO:0007669"/>
    <property type="project" value="InterPro"/>
</dbReference>
<accession>A0A7J6SD19</accession>
<comment type="caution">
    <text evidence="1">The sequence shown here is derived from an EMBL/GenBank/DDBJ whole genome shotgun (WGS) entry which is preliminary data.</text>
</comment>
<dbReference type="SUPFAM" id="SSF48264">
    <property type="entry name" value="Cytochrome P450"/>
    <property type="match status" value="1"/>
</dbReference>